<dbReference type="PRINTS" id="PR00039">
    <property type="entry name" value="HTHLYSR"/>
</dbReference>
<keyword evidence="4" id="KW-0804">Transcription</keyword>
<dbReference type="PANTHER" id="PTHR30346">
    <property type="entry name" value="TRANSCRIPTIONAL DUAL REGULATOR HCAR-RELATED"/>
    <property type="match status" value="1"/>
</dbReference>
<dbReference type="SUPFAM" id="SSF53850">
    <property type="entry name" value="Periplasmic binding protein-like II"/>
    <property type="match status" value="1"/>
</dbReference>
<dbReference type="GO" id="GO:0003677">
    <property type="term" value="F:DNA binding"/>
    <property type="evidence" value="ECO:0007669"/>
    <property type="project" value="UniProtKB-KW"/>
</dbReference>
<dbReference type="Gene3D" id="3.40.190.10">
    <property type="entry name" value="Periplasmic binding protein-like II"/>
    <property type="match status" value="2"/>
</dbReference>
<dbReference type="InterPro" id="IPR036390">
    <property type="entry name" value="WH_DNA-bd_sf"/>
</dbReference>
<dbReference type="RefSeq" id="WP_062800033.1">
    <property type="nucleotide sequence ID" value="NZ_CP014844.1"/>
</dbReference>
<dbReference type="Pfam" id="PF03466">
    <property type="entry name" value="LysR_substrate"/>
    <property type="match status" value="1"/>
</dbReference>
<organism evidence="6 7">
    <name type="scientific">Cupriavidus nantongensis</name>
    <dbReference type="NCBI Taxonomy" id="1796606"/>
    <lineage>
        <taxon>Bacteria</taxon>
        <taxon>Pseudomonadati</taxon>
        <taxon>Pseudomonadota</taxon>
        <taxon>Betaproteobacteria</taxon>
        <taxon>Burkholderiales</taxon>
        <taxon>Burkholderiaceae</taxon>
        <taxon>Cupriavidus</taxon>
    </lineage>
</organism>
<name>A0A142JKU7_9BURK</name>
<dbReference type="InterPro" id="IPR036388">
    <property type="entry name" value="WH-like_DNA-bd_sf"/>
</dbReference>
<evidence type="ECO:0000256" key="1">
    <source>
        <dbReference type="ARBA" id="ARBA00009437"/>
    </source>
</evidence>
<feature type="domain" description="HTH lysR-type" evidence="5">
    <location>
        <begin position="1"/>
        <end position="58"/>
    </location>
</feature>
<keyword evidence="7" id="KW-1185">Reference proteome</keyword>
<dbReference type="PANTHER" id="PTHR30346:SF0">
    <property type="entry name" value="HCA OPERON TRANSCRIPTIONAL ACTIVATOR HCAR"/>
    <property type="match status" value="1"/>
</dbReference>
<dbReference type="GO" id="GO:0032993">
    <property type="term" value="C:protein-DNA complex"/>
    <property type="evidence" value="ECO:0007669"/>
    <property type="project" value="TreeGrafter"/>
</dbReference>
<keyword evidence="3" id="KW-0238">DNA-binding</keyword>
<dbReference type="Proteomes" id="UP000075238">
    <property type="component" value="Chromosome 1"/>
</dbReference>
<protein>
    <submittedName>
        <fullName evidence="6">D-alanyl-D-alanine endopeptidase</fullName>
    </submittedName>
</protein>
<reference evidence="6 7" key="1">
    <citation type="submission" date="2016-03" db="EMBL/GenBank/DDBJ databases">
        <title>Complete genome sequence of a novel chlorpyrifos degrading bacterium, Cupriavidus nantongensis sp. X1.</title>
        <authorList>
            <person name="Fang L."/>
        </authorList>
    </citation>
    <scope>NUCLEOTIDE SEQUENCE [LARGE SCALE GENOMIC DNA]</scope>
    <source>
        <strain evidence="6 7">X1</strain>
    </source>
</reference>
<dbReference type="InterPro" id="IPR000847">
    <property type="entry name" value="LysR_HTH_N"/>
</dbReference>
<evidence type="ECO:0000313" key="6">
    <source>
        <dbReference type="EMBL" id="AMR78709.1"/>
    </source>
</evidence>
<evidence type="ECO:0000256" key="2">
    <source>
        <dbReference type="ARBA" id="ARBA00023015"/>
    </source>
</evidence>
<keyword evidence="2" id="KW-0805">Transcription regulation</keyword>
<dbReference type="SUPFAM" id="SSF46785">
    <property type="entry name" value="Winged helix' DNA-binding domain"/>
    <property type="match status" value="1"/>
</dbReference>
<accession>A0A142JKU7</accession>
<comment type="similarity">
    <text evidence="1">Belongs to the LysR transcriptional regulatory family.</text>
</comment>
<dbReference type="EMBL" id="CP014844">
    <property type="protein sequence ID" value="AMR78709.1"/>
    <property type="molecule type" value="Genomic_DNA"/>
</dbReference>
<proteinExistence type="inferred from homology"/>
<gene>
    <name evidence="6" type="ORF">A2G96_13675</name>
</gene>
<sequence length="296" mass="32555">MEIRHLRCFVVLAEELHFTRAAERLHIEQPPLSRAIKELEDELGVVLFNRNRRGTLLTAAGAAFLQDVRRLFTVLDQARENAKAVAAGLRGSLRIAISDGAIDPRLSAFLARCRAEEPEVEIRLSEVPLAEQLRGLRSGDFMIGFAHTADVGDGVVAEPIWQDPLVIAVPARHALLVHKEVPLHELGGHPLVLCDPHACEGYCRELGRLLQAVEHKLNVVEEVSSLDMMLTLVGAGYGVGFMTATKIPVSQRPDVVIRPLAMDSAVITTYLLRSDNSNLSASLERFIDRLRDSSVG</sequence>
<dbReference type="Pfam" id="PF00126">
    <property type="entry name" value="HTH_1"/>
    <property type="match status" value="1"/>
</dbReference>
<dbReference type="InterPro" id="IPR005119">
    <property type="entry name" value="LysR_subst-bd"/>
</dbReference>
<dbReference type="AlphaFoldDB" id="A0A142JKU7"/>
<evidence type="ECO:0000256" key="4">
    <source>
        <dbReference type="ARBA" id="ARBA00023163"/>
    </source>
</evidence>
<dbReference type="FunFam" id="1.10.10.10:FF:000001">
    <property type="entry name" value="LysR family transcriptional regulator"/>
    <property type="match status" value="1"/>
</dbReference>
<evidence type="ECO:0000259" key="5">
    <source>
        <dbReference type="PROSITE" id="PS50931"/>
    </source>
</evidence>
<dbReference type="OrthoDB" id="646694at2"/>
<dbReference type="KEGG" id="cnan:A2G96_13675"/>
<dbReference type="STRING" id="1796606.A2G96_13675"/>
<evidence type="ECO:0000313" key="7">
    <source>
        <dbReference type="Proteomes" id="UP000075238"/>
    </source>
</evidence>
<evidence type="ECO:0000256" key="3">
    <source>
        <dbReference type="ARBA" id="ARBA00023125"/>
    </source>
</evidence>
<dbReference type="CDD" id="cd08414">
    <property type="entry name" value="PBP2_LTTR_aromatics_like"/>
    <property type="match status" value="1"/>
</dbReference>
<dbReference type="Gene3D" id="1.10.10.10">
    <property type="entry name" value="Winged helix-like DNA-binding domain superfamily/Winged helix DNA-binding domain"/>
    <property type="match status" value="1"/>
</dbReference>
<dbReference type="GO" id="GO:0003700">
    <property type="term" value="F:DNA-binding transcription factor activity"/>
    <property type="evidence" value="ECO:0007669"/>
    <property type="project" value="InterPro"/>
</dbReference>
<dbReference type="PROSITE" id="PS50931">
    <property type="entry name" value="HTH_LYSR"/>
    <property type="match status" value="1"/>
</dbReference>